<keyword evidence="1" id="KW-0472">Membrane</keyword>
<protein>
    <submittedName>
        <fullName evidence="2">Beta-carotene 15,15'-monooxygenase</fullName>
    </submittedName>
</protein>
<feature type="transmembrane region" description="Helical" evidence="1">
    <location>
        <begin position="68"/>
        <end position="88"/>
    </location>
</feature>
<dbReference type="Proteomes" id="UP000288623">
    <property type="component" value="Unassembled WGS sequence"/>
</dbReference>
<evidence type="ECO:0000313" key="2">
    <source>
        <dbReference type="EMBL" id="RUS57024.1"/>
    </source>
</evidence>
<dbReference type="GO" id="GO:0004497">
    <property type="term" value="F:monooxygenase activity"/>
    <property type="evidence" value="ECO:0007669"/>
    <property type="project" value="UniProtKB-KW"/>
</dbReference>
<reference evidence="2 3" key="1">
    <citation type="submission" date="2014-11" db="EMBL/GenBank/DDBJ databases">
        <title>Genome sequence and analysis of novel Kurthia sp.</title>
        <authorList>
            <person name="Lawson J.N."/>
            <person name="Gonzalez J.E."/>
            <person name="Rinauldi L."/>
            <person name="Xuan Z."/>
            <person name="Firman A."/>
            <person name="Shaddox L."/>
            <person name="Trudeau A."/>
            <person name="Shah S."/>
            <person name="Reiman D."/>
        </authorList>
    </citation>
    <scope>NUCLEOTIDE SEQUENCE [LARGE SCALE GENOMIC DNA]</scope>
    <source>
        <strain evidence="2 3">3B1D</strain>
    </source>
</reference>
<keyword evidence="3" id="KW-1185">Reference proteome</keyword>
<sequence length="346" mass="39757">MTWITYTKPLWLGLLLLTVLSNIWLYQFGTHIMPTDSNGVVLGSLIDLLIVVPLMLMLYRNRLSWKQAILFSAIGCVFVRFLIPGHLLAPYATITWVGIAIEGGLVVIELFLLIRFITYFPRIIAYVKTSSLPILFAFSDALDKHVRKNPIIHVLCSELLMLYYAFASWKKPIPHGITLHKKSSFVAFQLMMIHAIVIETIGIHYWLHEKAPIISLILLAFNIYSVLFFIADLQVMRLTPSVMRGQTVYLSLGLMKRAKIDVAMIEEIIEDDALLQRKKTKDTVEFITRDFEKVYPDIVLKMREPQKVTLAMGFEKHYHYVAIKTDDPHAFKAQLLHAKEKLLAQN</sequence>
<feature type="transmembrane region" description="Helical" evidence="1">
    <location>
        <begin position="186"/>
        <end position="207"/>
    </location>
</feature>
<name>A0A433RUR8_9BACL</name>
<feature type="transmembrane region" description="Helical" evidence="1">
    <location>
        <begin position="94"/>
        <end position="112"/>
    </location>
</feature>
<organism evidence="2 3">
    <name type="scientific">Candidatus Kurthia intestinigallinarum</name>
    <dbReference type="NCBI Taxonomy" id="1562256"/>
    <lineage>
        <taxon>Bacteria</taxon>
        <taxon>Bacillati</taxon>
        <taxon>Bacillota</taxon>
        <taxon>Bacilli</taxon>
        <taxon>Bacillales</taxon>
        <taxon>Caryophanaceae</taxon>
        <taxon>Kurthia</taxon>
    </lineage>
</organism>
<keyword evidence="1" id="KW-0812">Transmembrane</keyword>
<feature type="transmembrane region" description="Helical" evidence="1">
    <location>
        <begin position="41"/>
        <end position="59"/>
    </location>
</feature>
<dbReference type="OrthoDB" id="875405at2"/>
<dbReference type="EMBL" id="JTFC01000029">
    <property type="protein sequence ID" value="RUS57024.1"/>
    <property type="molecule type" value="Genomic_DNA"/>
</dbReference>
<comment type="caution">
    <text evidence="2">The sequence shown here is derived from an EMBL/GenBank/DDBJ whole genome shotgun (WGS) entry which is preliminary data.</text>
</comment>
<proteinExistence type="predicted"/>
<feature type="transmembrane region" description="Helical" evidence="1">
    <location>
        <begin position="150"/>
        <end position="166"/>
    </location>
</feature>
<keyword evidence="1" id="KW-1133">Transmembrane helix</keyword>
<keyword evidence="2" id="KW-0560">Oxidoreductase</keyword>
<feature type="transmembrane region" description="Helical" evidence="1">
    <location>
        <begin position="213"/>
        <end position="235"/>
    </location>
</feature>
<keyword evidence="2" id="KW-0503">Monooxygenase</keyword>
<dbReference type="AlphaFoldDB" id="A0A433RUR8"/>
<gene>
    <name evidence="2" type="ORF">QI30_08120</name>
</gene>
<evidence type="ECO:0000313" key="3">
    <source>
        <dbReference type="Proteomes" id="UP000288623"/>
    </source>
</evidence>
<evidence type="ECO:0000256" key="1">
    <source>
        <dbReference type="SAM" id="Phobius"/>
    </source>
</evidence>
<accession>A0A433RUR8</accession>
<dbReference type="RefSeq" id="WP_126990443.1">
    <property type="nucleotide sequence ID" value="NZ_JTFC01000029.1"/>
</dbReference>